<keyword evidence="2" id="KW-0732">Signal</keyword>
<feature type="region of interest" description="Disordered" evidence="1">
    <location>
        <begin position="58"/>
        <end position="170"/>
    </location>
</feature>
<feature type="compositionally biased region" description="Low complexity" evidence="1">
    <location>
        <begin position="148"/>
        <end position="163"/>
    </location>
</feature>
<feature type="signal peptide" evidence="2">
    <location>
        <begin position="1"/>
        <end position="30"/>
    </location>
</feature>
<dbReference type="RefSeq" id="WP_189112703.1">
    <property type="nucleotide sequence ID" value="NZ_BMQC01000002.1"/>
</dbReference>
<accession>A0A8J3FF76</accession>
<evidence type="ECO:0000256" key="1">
    <source>
        <dbReference type="SAM" id="MobiDB-lite"/>
    </source>
</evidence>
<reference evidence="3" key="2">
    <citation type="submission" date="2020-09" db="EMBL/GenBank/DDBJ databases">
        <authorList>
            <person name="Sun Q."/>
            <person name="Ohkuma M."/>
        </authorList>
    </citation>
    <scope>NUCLEOTIDE SEQUENCE</scope>
    <source>
        <strain evidence="3">JCM 3091</strain>
    </source>
</reference>
<evidence type="ECO:0000313" key="4">
    <source>
        <dbReference type="Proteomes" id="UP000662200"/>
    </source>
</evidence>
<sequence>MWRSARSGSAAAAVLVAGALVLGGCCGADAEPRPAAGGGRDGQFRAYLDCLRDNGVVLTRPSGRPARSPGAGRSHPGGTPPADRPARRSGGVFGKPPGVDDATWEKARHACGPLRPARRPGARGPGAAYRSCLRDRGVPPGDPDRTGDPGTAAALARCAPLRPGGAPRAD</sequence>
<comment type="caution">
    <text evidence="3">The sequence shown here is derived from an EMBL/GenBank/DDBJ whole genome shotgun (WGS) entry which is preliminary data.</text>
</comment>
<dbReference type="PROSITE" id="PS51257">
    <property type="entry name" value="PROKAR_LIPOPROTEIN"/>
    <property type="match status" value="1"/>
</dbReference>
<dbReference type="EMBL" id="BMQC01000002">
    <property type="protein sequence ID" value="GGK16953.1"/>
    <property type="molecule type" value="Genomic_DNA"/>
</dbReference>
<evidence type="ECO:0000256" key="2">
    <source>
        <dbReference type="SAM" id="SignalP"/>
    </source>
</evidence>
<dbReference type="Proteomes" id="UP000662200">
    <property type="component" value="Unassembled WGS sequence"/>
</dbReference>
<dbReference type="AlphaFoldDB" id="A0A8J3FF76"/>
<keyword evidence="4" id="KW-1185">Reference proteome</keyword>
<feature type="chain" id="PRO_5035192960" description="Secreted protein" evidence="2">
    <location>
        <begin position="31"/>
        <end position="170"/>
    </location>
</feature>
<evidence type="ECO:0000313" key="3">
    <source>
        <dbReference type="EMBL" id="GGK16953.1"/>
    </source>
</evidence>
<evidence type="ECO:0008006" key="5">
    <source>
        <dbReference type="Google" id="ProtNLM"/>
    </source>
</evidence>
<proteinExistence type="predicted"/>
<reference evidence="3" key="1">
    <citation type="journal article" date="2014" name="Int. J. Syst. Evol. Microbiol.">
        <title>Complete genome sequence of Corynebacterium casei LMG S-19264T (=DSM 44701T), isolated from a smear-ripened cheese.</title>
        <authorList>
            <consortium name="US DOE Joint Genome Institute (JGI-PGF)"/>
            <person name="Walter F."/>
            <person name="Albersmeier A."/>
            <person name="Kalinowski J."/>
            <person name="Ruckert C."/>
        </authorList>
    </citation>
    <scope>NUCLEOTIDE SEQUENCE</scope>
    <source>
        <strain evidence="3">JCM 3091</strain>
    </source>
</reference>
<gene>
    <name evidence="3" type="ORF">GCM10010124_06880</name>
</gene>
<feature type="compositionally biased region" description="Basic and acidic residues" evidence="1">
    <location>
        <begin position="132"/>
        <end position="147"/>
    </location>
</feature>
<protein>
    <recommendedName>
        <fullName evidence="5">Secreted protein</fullName>
    </recommendedName>
</protein>
<organism evidence="3 4">
    <name type="scientific">Pilimelia terevasa</name>
    <dbReference type="NCBI Taxonomy" id="53372"/>
    <lineage>
        <taxon>Bacteria</taxon>
        <taxon>Bacillati</taxon>
        <taxon>Actinomycetota</taxon>
        <taxon>Actinomycetes</taxon>
        <taxon>Micromonosporales</taxon>
        <taxon>Micromonosporaceae</taxon>
        <taxon>Pilimelia</taxon>
    </lineage>
</organism>
<name>A0A8J3FF76_9ACTN</name>